<sequence>MSTGKPSTPVASPKAVASNTKTPSPPNSTTKKRLSLRTPDHYKSPLYHGVTSPFGGLNSKSSGNHLEDSHERKSKLQKTPQYFSSARKLFDSSPTHNDETDVTSISSQLKMNLSNALGKLQHNNNDHKITFTELKFDSDTSPTKKQKNDLGAWTPSNSTKRTNLNLRTLETQNSPPFKSDAVLQQSPIIFHESEEKIPSPDEESSAHNALLAALSRQQRRKSRSSFNNGSKRKSIDDTLSKDIKLPPLNITFENQQPPKNEQDAVLSLMSLSSPQQVKFSHSRSQSLNGNVSPISRASSVHSPNKQIPPILPPLSKMIKRNSNTNNNSNFQKDDDETDFEANSTDETDDEK</sequence>
<dbReference type="Proteomes" id="UP001152885">
    <property type="component" value="Unassembled WGS sequence"/>
</dbReference>
<dbReference type="AlphaFoldDB" id="A0A9W4TR69"/>
<proteinExistence type="predicted"/>
<dbReference type="EMBL" id="CANTUO010000001">
    <property type="protein sequence ID" value="CAI5755553.1"/>
    <property type="molecule type" value="Genomic_DNA"/>
</dbReference>
<feature type="region of interest" description="Disordered" evidence="1">
    <location>
        <begin position="276"/>
        <end position="351"/>
    </location>
</feature>
<organism evidence="2 3">
    <name type="scientific">Candida verbasci</name>
    <dbReference type="NCBI Taxonomy" id="1227364"/>
    <lineage>
        <taxon>Eukaryota</taxon>
        <taxon>Fungi</taxon>
        <taxon>Dikarya</taxon>
        <taxon>Ascomycota</taxon>
        <taxon>Saccharomycotina</taxon>
        <taxon>Pichiomycetes</taxon>
        <taxon>Debaryomycetaceae</taxon>
        <taxon>Candida/Lodderomyces clade</taxon>
        <taxon>Candida</taxon>
    </lineage>
</organism>
<feature type="compositionally biased region" description="Acidic residues" evidence="1">
    <location>
        <begin position="333"/>
        <end position="351"/>
    </location>
</feature>
<evidence type="ECO:0000256" key="1">
    <source>
        <dbReference type="SAM" id="MobiDB-lite"/>
    </source>
</evidence>
<feature type="compositionally biased region" description="Polar residues" evidence="1">
    <location>
        <begin position="1"/>
        <end position="10"/>
    </location>
</feature>
<evidence type="ECO:0000313" key="2">
    <source>
        <dbReference type="EMBL" id="CAI5755553.1"/>
    </source>
</evidence>
<keyword evidence="3" id="KW-1185">Reference proteome</keyword>
<gene>
    <name evidence="2" type="ORF">CANVERA_P0069</name>
</gene>
<name>A0A9W4TR69_9ASCO</name>
<feature type="compositionally biased region" description="Polar residues" evidence="1">
    <location>
        <begin position="276"/>
        <end position="305"/>
    </location>
</feature>
<accession>A0A9W4TR69</accession>
<feature type="region of interest" description="Disordered" evidence="1">
    <location>
        <begin position="137"/>
        <end position="163"/>
    </location>
</feature>
<reference evidence="2" key="1">
    <citation type="submission" date="2022-12" db="EMBL/GenBank/DDBJ databases">
        <authorList>
            <person name="Brejova B."/>
        </authorList>
    </citation>
    <scope>NUCLEOTIDE SEQUENCE</scope>
</reference>
<dbReference type="OrthoDB" id="4019224at2759"/>
<protein>
    <submittedName>
        <fullName evidence="2">Uncharacterized protein</fullName>
    </submittedName>
</protein>
<comment type="caution">
    <text evidence="2">The sequence shown here is derived from an EMBL/GenBank/DDBJ whole genome shotgun (WGS) entry which is preliminary data.</text>
</comment>
<evidence type="ECO:0000313" key="3">
    <source>
        <dbReference type="Proteomes" id="UP001152885"/>
    </source>
</evidence>
<feature type="region of interest" description="Disordered" evidence="1">
    <location>
        <begin position="1"/>
        <end position="104"/>
    </location>
</feature>
<feature type="compositionally biased region" description="Polar residues" evidence="1">
    <location>
        <begin position="154"/>
        <end position="163"/>
    </location>
</feature>
<feature type="region of interest" description="Disordered" evidence="1">
    <location>
        <begin position="215"/>
        <end position="240"/>
    </location>
</feature>